<dbReference type="PANTHER" id="PTHR43335:SF4">
    <property type="entry name" value="ABC TRANSPORTER, ATP-BINDING PROTEIN"/>
    <property type="match status" value="1"/>
</dbReference>
<dbReference type="InterPro" id="IPR003439">
    <property type="entry name" value="ABC_transporter-like_ATP-bd"/>
</dbReference>
<evidence type="ECO:0000313" key="6">
    <source>
        <dbReference type="EMBL" id="EEZ60795.1"/>
    </source>
</evidence>
<dbReference type="Pfam" id="PF00005">
    <property type="entry name" value="ABC_tran"/>
    <property type="match status" value="1"/>
</dbReference>
<accession>D0WIC8</accession>
<keyword evidence="2" id="KW-0813">Transport</keyword>
<feature type="domain" description="ABC transporter" evidence="5">
    <location>
        <begin position="6"/>
        <end position="234"/>
    </location>
</feature>
<evidence type="ECO:0000256" key="4">
    <source>
        <dbReference type="ARBA" id="ARBA00022840"/>
    </source>
</evidence>
<keyword evidence="3" id="KW-0547">Nucleotide-binding</keyword>
<dbReference type="InterPro" id="IPR027417">
    <property type="entry name" value="P-loop_NTPase"/>
</dbReference>
<proteinExistence type="inferred from homology"/>
<dbReference type="RefSeq" id="WP_006362864.1">
    <property type="nucleotide sequence ID" value="NZ_GG700631.1"/>
</dbReference>
<dbReference type="PROSITE" id="PS00211">
    <property type="entry name" value="ABC_TRANSPORTER_1"/>
    <property type="match status" value="1"/>
</dbReference>
<dbReference type="GO" id="GO:0016887">
    <property type="term" value="F:ATP hydrolysis activity"/>
    <property type="evidence" value="ECO:0007669"/>
    <property type="project" value="InterPro"/>
</dbReference>
<name>D0WIC8_SLAES</name>
<organism evidence="6 7">
    <name type="scientific">Slackia exigua (strain ATCC 700122 / DSM 15923 / CIP 105133 / JCM 11022 / KCTC 5966 / S-7)</name>
    <dbReference type="NCBI Taxonomy" id="649764"/>
    <lineage>
        <taxon>Bacteria</taxon>
        <taxon>Bacillati</taxon>
        <taxon>Actinomycetota</taxon>
        <taxon>Coriobacteriia</taxon>
        <taxon>Eggerthellales</taxon>
        <taxon>Eggerthellaceae</taxon>
        <taxon>Slackia</taxon>
    </lineage>
</organism>
<dbReference type="AlphaFoldDB" id="D0WIC8"/>
<protein>
    <submittedName>
        <fullName evidence="6">ABC transporter, ATP-binding protein</fullName>
    </submittedName>
</protein>
<comment type="caution">
    <text evidence="6">The sequence shown here is derived from an EMBL/GenBank/DDBJ whole genome shotgun (WGS) entry which is preliminary data.</text>
</comment>
<dbReference type="EMBL" id="ACUX02000016">
    <property type="protein sequence ID" value="EEZ60795.1"/>
    <property type="molecule type" value="Genomic_DNA"/>
</dbReference>
<dbReference type="GeneID" id="85008286"/>
<evidence type="ECO:0000256" key="3">
    <source>
        <dbReference type="ARBA" id="ARBA00022741"/>
    </source>
</evidence>
<dbReference type="eggNOG" id="COG1131">
    <property type="taxonomic scope" value="Bacteria"/>
</dbReference>
<keyword evidence="4 6" id="KW-0067">ATP-binding</keyword>
<dbReference type="InterPro" id="IPR003593">
    <property type="entry name" value="AAA+_ATPase"/>
</dbReference>
<dbReference type="OrthoDB" id="3177347at2"/>
<dbReference type="PROSITE" id="PS50893">
    <property type="entry name" value="ABC_TRANSPORTER_2"/>
    <property type="match status" value="1"/>
</dbReference>
<dbReference type="Gene3D" id="3.40.50.300">
    <property type="entry name" value="P-loop containing nucleotide triphosphate hydrolases"/>
    <property type="match status" value="1"/>
</dbReference>
<keyword evidence="7" id="KW-1185">Reference proteome</keyword>
<dbReference type="Proteomes" id="UP000006001">
    <property type="component" value="Unassembled WGS sequence"/>
</dbReference>
<sequence>MAANAIVTRNLTKTYGTARVVDSIDLNVPEGAVFGFLGPNGAGKTTTMKMMLGLAAPTEGEVELLGRTMDRATRIETLREVGSLIEVPGCYAHLTARENLDIVRRLKGLPASSIDEALETVGLDGVGRKRAGQFSLGMKQRLGLAAALLGRPRLVLLDEPTNGLDPAGIHEMRELIRSLPRTRGVTVLVSSHLLSEIDQMSDHVGIIAKGRMVWQGPIGDLRAQAKRTIALRTTDDDRAIQVVPGLSYDGDWLVSTRADDAWCARASLALAQAGIGVIRMEEHADALEDIFLRLTGSEA</sequence>
<evidence type="ECO:0000256" key="1">
    <source>
        <dbReference type="ARBA" id="ARBA00005417"/>
    </source>
</evidence>
<dbReference type="CDD" id="cd03268">
    <property type="entry name" value="ABC_BcrA_bacitracin_resist"/>
    <property type="match status" value="1"/>
</dbReference>
<dbReference type="HOGENOM" id="CLU_000604_1_2_11"/>
<comment type="similarity">
    <text evidence="1">Belongs to the ABC transporter superfamily.</text>
</comment>
<evidence type="ECO:0000313" key="7">
    <source>
        <dbReference type="Proteomes" id="UP000006001"/>
    </source>
</evidence>
<dbReference type="PANTHER" id="PTHR43335">
    <property type="entry name" value="ABC TRANSPORTER, ATP-BINDING PROTEIN"/>
    <property type="match status" value="1"/>
</dbReference>
<reference evidence="6" key="1">
    <citation type="submission" date="2009-10" db="EMBL/GenBank/DDBJ databases">
        <authorList>
            <person name="Weinstock G."/>
            <person name="Sodergren E."/>
            <person name="Clifton S."/>
            <person name="Fulton L."/>
            <person name="Fulton B."/>
            <person name="Courtney L."/>
            <person name="Fronick C."/>
            <person name="Harrison M."/>
            <person name="Strong C."/>
            <person name="Farmer C."/>
            <person name="Delahaunty K."/>
            <person name="Markovic C."/>
            <person name="Hall O."/>
            <person name="Minx P."/>
            <person name="Tomlinson C."/>
            <person name="Mitreva M."/>
            <person name="Nelson J."/>
            <person name="Hou S."/>
            <person name="Wollam A."/>
            <person name="Pepin K.H."/>
            <person name="Johnson M."/>
            <person name="Bhonagiri V."/>
            <person name="Nash W.E."/>
            <person name="Warren W."/>
            <person name="Chinwalla A."/>
            <person name="Mardis E.R."/>
            <person name="Wilson R.K."/>
        </authorList>
    </citation>
    <scope>NUCLEOTIDE SEQUENCE [LARGE SCALE GENOMIC DNA]</scope>
    <source>
        <strain evidence="6">ATCC 700122</strain>
    </source>
</reference>
<evidence type="ECO:0000256" key="2">
    <source>
        <dbReference type="ARBA" id="ARBA00022448"/>
    </source>
</evidence>
<dbReference type="STRING" id="649764.HMPREF0762_01603"/>
<evidence type="ECO:0000259" key="5">
    <source>
        <dbReference type="PROSITE" id="PS50893"/>
    </source>
</evidence>
<dbReference type="InterPro" id="IPR017871">
    <property type="entry name" value="ABC_transporter-like_CS"/>
</dbReference>
<dbReference type="SMART" id="SM00382">
    <property type="entry name" value="AAA"/>
    <property type="match status" value="1"/>
</dbReference>
<gene>
    <name evidence="6" type="ORF">HMPREF0762_01603</name>
</gene>
<dbReference type="SUPFAM" id="SSF52540">
    <property type="entry name" value="P-loop containing nucleoside triphosphate hydrolases"/>
    <property type="match status" value="1"/>
</dbReference>
<dbReference type="GO" id="GO:0005524">
    <property type="term" value="F:ATP binding"/>
    <property type="evidence" value="ECO:0007669"/>
    <property type="project" value="UniProtKB-KW"/>
</dbReference>